<sequence length="127" mass="14152">MREICGLLWRWIAVVASKQPGSLGVDVLQIGLLFIELQSENATAEGRIFDYSSSALASYNVDVAYIHQNEYTILIILISCNSMKTEGTSILDRSFIHCISDAFVCSPFEDSNFRTPTQTVTYLFPSS</sequence>
<comment type="caution">
    <text evidence="2">The sequence shown here is derived from an EMBL/GenBank/DDBJ whole genome shotgun (WGS) entry which is preliminary data.</text>
</comment>
<dbReference type="RefSeq" id="XP_041186170.1">
    <property type="nucleotide sequence ID" value="XM_041328918.1"/>
</dbReference>
<evidence type="ECO:0000313" key="3">
    <source>
        <dbReference type="Proteomes" id="UP000807769"/>
    </source>
</evidence>
<feature type="signal peptide" evidence="1">
    <location>
        <begin position="1"/>
        <end position="24"/>
    </location>
</feature>
<keyword evidence="3" id="KW-1185">Reference proteome</keyword>
<evidence type="ECO:0000313" key="2">
    <source>
        <dbReference type="EMBL" id="KAG1801902.1"/>
    </source>
</evidence>
<accession>A0A9P7DSI3</accession>
<dbReference type="Proteomes" id="UP000807769">
    <property type="component" value="Unassembled WGS sequence"/>
</dbReference>
<dbReference type="AlphaFoldDB" id="A0A9P7DSI3"/>
<evidence type="ECO:0000256" key="1">
    <source>
        <dbReference type="SAM" id="SignalP"/>
    </source>
</evidence>
<proteinExistence type="predicted"/>
<keyword evidence="1" id="KW-0732">Signal</keyword>
<gene>
    <name evidence="2" type="ORF">BJ212DRAFT_1043059</name>
</gene>
<dbReference type="EMBL" id="JABBWG010000086">
    <property type="protein sequence ID" value="KAG1801902.1"/>
    <property type="molecule type" value="Genomic_DNA"/>
</dbReference>
<reference evidence="2" key="1">
    <citation type="journal article" date="2020" name="New Phytol.">
        <title>Comparative genomics reveals dynamic genome evolution in host specialist ectomycorrhizal fungi.</title>
        <authorList>
            <person name="Lofgren L.A."/>
            <person name="Nguyen N.H."/>
            <person name="Vilgalys R."/>
            <person name="Ruytinx J."/>
            <person name="Liao H.L."/>
            <person name="Branco S."/>
            <person name="Kuo A."/>
            <person name="LaButti K."/>
            <person name="Lipzen A."/>
            <person name="Andreopoulos W."/>
            <person name="Pangilinan J."/>
            <person name="Riley R."/>
            <person name="Hundley H."/>
            <person name="Na H."/>
            <person name="Barry K."/>
            <person name="Grigoriev I.V."/>
            <person name="Stajich J.E."/>
            <person name="Kennedy P.G."/>
        </authorList>
    </citation>
    <scope>NUCLEOTIDE SEQUENCE</scope>
    <source>
        <strain evidence="2">MN1</strain>
    </source>
</reference>
<protein>
    <submittedName>
        <fullName evidence="2">Uncharacterized protein</fullName>
    </submittedName>
</protein>
<name>A0A9P7DSI3_9AGAM</name>
<organism evidence="2 3">
    <name type="scientific">Suillus subaureus</name>
    <dbReference type="NCBI Taxonomy" id="48587"/>
    <lineage>
        <taxon>Eukaryota</taxon>
        <taxon>Fungi</taxon>
        <taxon>Dikarya</taxon>
        <taxon>Basidiomycota</taxon>
        <taxon>Agaricomycotina</taxon>
        <taxon>Agaricomycetes</taxon>
        <taxon>Agaricomycetidae</taxon>
        <taxon>Boletales</taxon>
        <taxon>Suillineae</taxon>
        <taxon>Suillaceae</taxon>
        <taxon>Suillus</taxon>
    </lineage>
</organism>
<feature type="chain" id="PRO_5040196157" evidence="1">
    <location>
        <begin position="25"/>
        <end position="127"/>
    </location>
</feature>
<dbReference type="GeneID" id="64622935"/>